<keyword evidence="1" id="KW-0547">Nucleotide-binding</keyword>
<dbReference type="Gene3D" id="3.40.50.300">
    <property type="entry name" value="P-loop containing nucleotide triphosphate hydrolases"/>
    <property type="match status" value="1"/>
</dbReference>
<sequence length="597" mass="67134">MPLVSAAVPAPWWTPLTYRSESVLGEGLRVRVPLGRDSRVALTVAESEEGAETEKIKSIERVIDEKPPLPAELWRLIKWFGDTWFIGTGLAAKTLLPAKFFTDEKLPEIRQTPNSYQKFSVESLYGAELSKRYEYYRTAAEGGDRALILFPEAKLAKAFWKTLPKGLQDCGALWPLSPQARWKMWRLARSGELRFIVGSPAAAFAPLAGLSAIVMDEENSGSWRTQSHPLFHTRSLLGVRADFAGSRLVLGGIMPSSKCYLRAKPICLEDKNDERLVFVSSNDSQSAEFEALRDTLPLSVPLIRESVRAREEGGWVFWLLDRKGYASEILCEECGNTLRCARCGSSMRWEDSKKCLSCNVCGGSIAVPQSCPNCGGRLLIGSRPGLEALYERARSALKYKFKNVLLIQNKEEKLPDGKQLKREFPDGALIVGTRRLLSLCDELSPAAVGWIDADAEARGAEYDSKARAFAMLWESMWRGAEGCERKVIVQSRRPSTGWQEGLRRGWGLFWRRELKERSEWELPPFMPLIKISAERGDARKISQKLDEAGAEYWASEEDAGEIWVRTKRFAALREILKPFFSIASTKKTFPTVSLYLD</sequence>
<feature type="domain" description="Primosomal protein N' 3' DNA-binding" evidence="4">
    <location>
        <begin position="7"/>
        <end position="97"/>
    </location>
</feature>
<dbReference type="PANTHER" id="PTHR30580">
    <property type="entry name" value="PRIMOSOMAL PROTEIN N"/>
    <property type="match status" value="1"/>
</dbReference>
<gene>
    <name evidence="5" type="ORF">EH55_09495</name>
</gene>
<evidence type="ECO:0000256" key="3">
    <source>
        <dbReference type="ARBA" id="ARBA00023125"/>
    </source>
</evidence>
<evidence type="ECO:0000256" key="2">
    <source>
        <dbReference type="ARBA" id="ARBA00022840"/>
    </source>
</evidence>
<evidence type="ECO:0000313" key="6">
    <source>
        <dbReference type="Proteomes" id="UP000027665"/>
    </source>
</evidence>
<comment type="caution">
    <text evidence="5">The sequence shown here is derived from an EMBL/GenBank/DDBJ whole genome shotgun (WGS) entry which is preliminary data.</text>
</comment>
<dbReference type="GO" id="GO:0005524">
    <property type="term" value="F:ATP binding"/>
    <property type="evidence" value="ECO:0007669"/>
    <property type="project" value="UniProtKB-KW"/>
</dbReference>
<dbReference type="PANTHER" id="PTHR30580:SF0">
    <property type="entry name" value="PRIMOSOMAL PROTEIN N"/>
    <property type="match status" value="1"/>
</dbReference>
<accession>A0A073J168</accession>
<keyword evidence="6" id="KW-1185">Reference proteome</keyword>
<reference evidence="5 6" key="1">
    <citation type="submission" date="2014-04" db="EMBL/GenBank/DDBJ databases">
        <title>Draft Genome Sequence of Synergistes jonesii.</title>
        <authorList>
            <person name="Coil D.A."/>
            <person name="Eisen J.A."/>
            <person name="Holland-Moritz H.E."/>
        </authorList>
    </citation>
    <scope>NUCLEOTIDE SEQUENCE [LARGE SCALE GENOMIC DNA]</scope>
    <source>
        <strain evidence="5 6">78-1</strain>
    </source>
</reference>
<dbReference type="OrthoDB" id="935at2"/>
<evidence type="ECO:0000256" key="1">
    <source>
        <dbReference type="ARBA" id="ARBA00022741"/>
    </source>
</evidence>
<proteinExistence type="predicted"/>
<organism evidence="5 6">
    <name type="scientific">Synergistes jonesii</name>
    <dbReference type="NCBI Taxonomy" id="2754"/>
    <lineage>
        <taxon>Bacteria</taxon>
        <taxon>Thermotogati</taxon>
        <taxon>Synergistota</taxon>
        <taxon>Synergistia</taxon>
        <taxon>Synergistales</taxon>
        <taxon>Synergistaceae</taxon>
        <taxon>Synergistes</taxon>
    </lineage>
</organism>
<dbReference type="Proteomes" id="UP000027665">
    <property type="component" value="Unassembled WGS sequence"/>
</dbReference>
<dbReference type="AlphaFoldDB" id="A0A073J168"/>
<dbReference type="GO" id="GO:0043138">
    <property type="term" value="F:3'-5' DNA helicase activity"/>
    <property type="evidence" value="ECO:0007669"/>
    <property type="project" value="TreeGrafter"/>
</dbReference>
<dbReference type="Gene3D" id="3.40.1440.60">
    <property type="entry name" value="PriA, 3(prime) DNA-binding domain"/>
    <property type="match status" value="1"/>
</dbReference>
<dbReference type="RefSeq" id="WP_037977803.1">
    <property type="nucleotide sequence ID" value="NZ_JAWRIX010000022.1"/>
</dbReference>
<dbReference type="GeneID" id="90984345"/>
<dbReference type="GO" id="GO:0006302">
    <property type="term" value="P:double-strand break repair"/>
    <property type="evidence" value="ECO:0007669"/>
    <property type="project" value="TreeGrafter"/>
</dbReference>
<dbReference type="GO" id="GO:0003677">
    <property type="term" value="F:DNA binding"/>
    <property type="evidence" value="ECO:0007669"/>
    <property type="project" value="UniProtKB-KW"/>
</dbReference>
<dbReference type="Pfam" id="PF17764">
    <property type="entry name" value="PriA_3primeBD"/>
    <property type="match status" value="1"/>
</dbReference>
<keyword evidence="3" id="KW-0238">DNA-binding</keyword>
<dbReference type="EMBL" id="JMKI01000047">
    <property type="protein sequence ID" value="KEJ91432.1"/>
    <property type="molecule type" value="Genomic_DNA"/>
</dbReference>
<name>A0A073J168_9BACT</name>
<dbReference type="STRING" id="2754.EH55_09495"/>
<keyword evidence="2" id="KW-0067">ATP-binding</keyword>
<dbReference type="GO" id="GO:0006310">
    <property type="term" value="P:DNA recombination"/>
    <property type="evidence" value="ECO:0007669"/>
    <property type="project" value="TreeGrafter"/>
</dbReference>
<dbReference type="eggNOG" id="COG1198">
    <property type="taxonomic scope" value="Bacteria"/>
</dbReference>
<protein>
    <recommendedName>
        <fullName evidence="4">Primosomal protein N' 3' DNA-binding domain-containing protein</fullName>
    </recommendedName>
</protein>
<dbReference type="InterPro" id="IPR027417">
    <property type="entry name" value="P-loop_NTPase"/>
</dbReference>
<dbReference type="InterPro" id="IPR042115">
    <property type="entry name" value="PriA_3primeBD_sf"/>
</dbReference>
<evidence type="ECO:0000259" key="4">
    <source>
        <dbReference type="Pfam" id="PF17764"/>
    </source>
</evidence>
<evidence type="ECO:0000313" key="5">
    <source>
        <dbReference type="EMBL" id="KEJ91432.1"/>
    </source>
</evidence>
<dbReference type="GO" id="GO:0006270">
    <property type="term" value="P:DNA replication initiation"/>
    <property type="evidence" value="ECO:0007669"/>
    <property type="project" value="TreeGrafter"/>
</dbReference>
<dbReference type="InterPro" id="IPR041222">
    <property type="entry name" value="PriA_3primeBD"/>
</dbReference>